<name>A0A2J6TX58_9HELO</name>
<evidence type="ECO:0000313" key="3">
    <source>
        <dbReference type="Proteomes" id="UP000235371"/>
    </source>
</evidence>
<dbReference type="STRING" id="1095630.A0A2J6TX58"/>
<dbReference type="Pfam" id="PF26639">
    <property type="entry name" value="Het-6_barrel"/>
    <property type="match status" value="1"/>
</dbReference>
<dbReference type="GeneID" id="36587085"/>
<sequence length="635" mass="72719">MEMEVYDQESLQGTTAIVPAELPFSNFYTPENSRFYAAQVYKPLDSKTEAFRVLEVLQGTGDDIIRCNIIEPFHLESSYEALSYRAGDPHKTGQVLVNGHQFNVFATLFAAIKRLRHPDKSRLLWADQICINQSDIFERNNQVQKMRSVYEKAERVIAWLGPLCGGELAFNAAHSFYQDYVQRRAQYKSTLMMSRELQTSEHDDIVQIIASEYLEELRLADQTEDNEYLIKAKALGQFYHYDFWNRVWIWQEIVVAKTVELLWDTRSMDSQPFFITARILMAMGIDLLSSQLPQAIRYILLPSVNRPTIHLISVVDDLRHSWNPKSHLNIKYLLRKIRRAQSSDLRDRIYAVSGLIPPDYRIIPDYFNDPASVYCRTAWSIILRDRSLDILAFCGYPAHRSQLALPTWCPDWSVGSRASREPLTLEATDARRQGIRESRFQPSKKLPAYCCMEVEKDKNTGTQTFTLSVQGLLIDTVEEVAPRYRKGHFGSLPSRERYQVVLGSCCELVSKRKTITDIIEREVDRTLTVDNCGAPNESDPNYSPRRKDRLKVDVVAGSRQFFLGKTGIMGMGPPHVLAGDLICVLFGSRVPFLLRKDGKFYTLVGEVYISGGHMEGKAIEEMDAGLRSAKSFELR</sequence>
<accession>A0A2J6TX58</accession>
<dbReference type="InterPro" id="IPR010730">
    <property type="entry name" value="HET"/>
</dbReference>
<organism evidence="2 3">
    <name type="scientific">Hyaloscypha bicolor E</name>
    <dbReference type="NCBI Taxonomy" id="1095630"/>
    <lineage>
        <taxon>Eukaryota</taxon>
        <taxon>Fungi</taxon>
        <taxon>Dikarya</taxon>
        <taxon>Ascomycota</taxon>
        <taxon>Pezizomycotina</taxon>
        <taxon>Leotiomycetes</taxon>
        <taxon>Helotiales</taxon>
        <taxon>Hyaloscyphaceae</taxon>
        <taxon>Hyaloscypha</taxon>
        <taxon>Hyaloscypha bicolor</taxon>
    </lineage>
</organism>
<dbReference type="PANTHER" id="PTHR24148:SF64">
    <property type="entry name" value="HETEROKARYON INCOMPATIBILITY DOMAIN-CONTAINING PROTEIN"/>
    <property type="match status" value="1"/>
</dbReference>
<reference evidence="2 3" key="1">
    <citation type="submission" date="2016-04" db="EMBL/GenBank/DDBJ databases">
        <title>A degradative enzymes factory behind the ericoid mycorrhizal symbiosis.</title>
        <authorList>
            <consortium name="DOE Joint Genome Institute"/>
            <person name="Martino E."/>
            <person name="Morin E."/>
            <person name="Grelet G."/>
            <person name="Kuo A."/>
            <person name="Kohler A."/>
            <person name="Daghino S."/>
            <person name="Barry K."/>
            <person name="Choi C."/>
            <person name="Cichocki N."/>
            <person name="Clum A."/>
            <person name="Copeland A."/>
            <person name="Hainaut M."/>
            <person name="Haridas S."/>
            <person name="Labutti K."/>
            <person name="Lindquist E."/>
            <person name="Lipzen A."/>
            <person name="Khouja H.-R."/>
            <person name="Murat C."/>
            <person name="Ohm R."/>
            <person name="Olson A."/>
            <person name="Spatafora J."/>
            <person name="Veneault-Fourrey C."/>
            <person name="Henrissat B."/>
            <person name="Grigoriev I."/>
            <person name="Martin F."/>
            <person name="Perotto S."/>
        </authorList>
    </citation>
    <scope>NUCLEOTIDE SEQUENCE [LARGE SCALE GENOMIC DNA]</scope>
    <source>
        <strain evidence="2 3">E</strain>
    </source>
</reference>
<dbReference type="OrthoDB" id="3477286at2759"/>
<dbReference type="RefSeq" id="XP_024744508.1">
    <property type="nucleotide sequence ID" value="XM_024879008.1"/>
</dbReference>
<dbReference type="PANTHER" id="PTHR24148">
    <property type="entry name" value="ANKYRIN REPEAT DOMAIN-CONTAINING PROTEIN 39 HOMOLOG-RELATED"/>
    <property type="match status" value="1"/>
</dbReference>
<proteinExistence type="predicted"/>
<dbReference type="InterPro" id="IPR052895">
    <property type="entry name" value="HetReg/Transcr_Mod"/>
</dbReference>
<dbReference type="EMBL" id="KZ613740">
    <property type="protein sequence ID" value="PMD67604.1"/>
    <property type="molecule type" value="Genomic_DNA"/>
</dbReference>
<evidence type="ECO:0000259" key="1">
    <source>
        <dbReference type="Pfam" id="PF06985"/>
    </source>
</evidence>
<dbReference type="Proteomes" id="UP000235371">
    <property type="component" value="Unassembled WGS sequence"/>
</dbReference>
<evidence type="ECO:0000313" key="2">
    <source>
        <dbReference type="EMBL" id="PMD67604.1"/>
    </source>
</evidence>
<dbReference type="InParanoid" id="A0A2J6TX58"/>
<keyword evidence="3" id="KW-1185">Reference proteome</keyword>
<dbReference type="AlphaFoldDB" id="A0A2J6TX58"/>
<gene>
    <name evidence="2" type="ORF">K444DRAFT_606518</name>
</gene>
<dbReference type="Pfam" id="PF06985">
    <property type="entry name" value="HET"/>
    <property type="match status" value="1"/>
</dbReference>
<feature type="domain" description="Heterokaryon incompatibility" evidence="1">
    <location>
        <begin position="79"/>
        <end position="252"/>
    </location>
</feature>
<protein>
    <recommendedName>
        <fullName evidence="1">Heterokaryon incompatibility domain-containing protein</fullName>
    </recommendedName>
</protein>